<sequence length="747" mass="82757">MSDNTSPDAVHTLSKKDNNTIKVEHESAEAWFCTGSQEIIFLTTQAAANLDRHAGEMMTVVDGFTQAKALYSEAIQEYGVLNSQISESAGLAVKEAEIARKENILAEKREALQEILGEFESSGAGYEDIVELIPIRERTNKGSRSRKGKRYAYAKKGYIDKLGTGVKHRVKFKESPGESIFIRDKKNNINKIATAKLKKQLTTLRTNNESAKFFSKDDICDIDKTLTGWAESWNNSLVLNEELGQHVDVSAGAQFMRFACNMGASGGWDPQKGELAFKAEAQARLSLASGTAKGTFYIPDRIGWSLSYQLENQPKPLNMGMLRCYFSTSLIGFAGASAQLEAQLQVKTLNGKQLITGDRQARLPRFSERRTTGATFHNAREQSAEDKDGLSASGEIFGGARGEMKMSGGIQWLQPPDLTTWQGKTGKDAKKAGQFVDFCSFSESLVGMAGAGIGGAFQCDFINGRFCFKIAASLCLGVGAKGSLEAAVDYDKLKDFGGWLIYQLYSLDYTFFDVVTPWAFTAFTQVSVMLLSDFKVSIEYGMRACIESVQTLDDIYSKFINTIDSGIDASKKRNLIASNILSTPGFLLSCTPESKGILLYILTRHGIMDHFDRDNRGDEFIPDIYGSRKAAILVILHSIQTQREWFQVLSRINANGEDLAGGNSALKYMVAQNKMNELRRYLQEGRDRDNEMDNIYRALKIKPCIGYALAMNNTWAYRLAQADNPFYTRMATFSPLSLNSSNSKDNI</sequence>
<dbReference type="AlphaFoldDB" id="A0A6I6EH27"/>
<dbReference type="RefSeq" id="WP_156288031.1">
    <property type="nucleotide sequence ID" value="NZ_CP046509.1"/>
</dbReference>
<evidence type="ECO:0000256" key="1">
    <source>
        <dbReference type="SAM" id="Coils"/>
    </source>
</evidence>
<dbReference type="KEGG" id="erwi:GN242_19045"/>
<protein>
    <submittedName>
        <fullName evidence="2">ATPase</fullName>
    </submittedName>
</protein>
<evidence type="ECO:0000313" key="3">
    <source>
        <dbReference type="Proteomes" id="UP000424752"/>
    </source>
</evidence>
<proteinExistence type="predicted"/>
<name>A0A6I6EH27_9GAMM</name>
<dbReference type="EMBL" id="CP046509">
    <property type="protein sequence ID" value="QGU89187.1"/>
    <property type="molecule type" value="Genomic_DNA"/>
</dbReference>
<evidence type="ECO:0000313" key="2">
    <source>
        <dbReference type="EMBL" id="QGU89187.1"/>
    </source>
</evidence>
<accession>A0A6I6EH27</accession>
<organism evidence="2 3">
    <name type="scientific">Erwinia sorbitola</name>
    <dbReference type="NCBI Taxonomy" id="2681984"/>
    <lineage>
        <taxon>Bacteria</taxon>
        <taxon>Pseudomonadati</taxon>
        <taxon>Pseudomonadota</taxon>
        <taxon>Gammaproteobacteria</taxon>
        <taxon>Enterobacterales</taxon>
        <taxon>Erwiniaceae</taxon>
        <taxon>Erwinia</taxon>
    </lineage>
</organism>
<keyword evidence="1" id="KW-0175">Coiled coil</keyword>
<feature type="coiled-coil region" evidence="1">
    <location>
        <begin position="91"/>
        <end position="118"/>
    </location>
</feature>
<gene>
    <name evidence="2" type="ORF">GN242_19045</name>
</gene>
<reference evidence="2 3" key="1">
    <citation type="submission" date="2019-12" db="EMBL/GenBank/DDBJ databases">
        <title>Erwinia sp. nov., isolated from droppings of birds in the Qinghai-Tiebt plateau of China.</title>
        <authorList>
            <person name="Ge Y."/>
        </authorList>
    </citation>
    <scope>NUCLEOTIDE SEQUENCE [LARGE SCALE GENOMIC DNA]</scope>
    <source>
        <strain evidence="2 3">J780</strain>
    </source>
</reference>
<dbReference type="Proteomes" id="UP000424752">
    <property type="component" value="Chromosome"/>
</dbReference>